<dbReference type="Ensembl" id="ENSDCDT00010000101.1">
    <property type="protein sequence ID" value="ENSDCDP00010000097.1"/>
    <property type="gene ID" value="ENSDCDG00010000053.1"/>
</dbReference>
<keyword evidence="6" id="KW-1185">Reference proteome</keyword>
<dbReference type="AlphaFoldDB" id="A0AAY3ZTZ2"/>
<dbReference type="SMART" id="SM00409">
    <property type="entry name" value="IG"/>
    <property type="match status" value="3"/>
</dbReference>
<dbReference type="PANTHER" id="PTHR11481">
    <property type="entry name" value="IMMUNOGLOBULIN FC RECEPTOR"/>
    <property type="match status" value="1"/>
</dbReference>
<feature type="region of interest" description="Disordered" evidence="3">
    <location>
        <begin position="146"/>
        <end position="177"/>
    </location>
</feature>
<evidence type="ECO:0000256" key="2">
    <source>
        <dbReference type="ARBA" id="ARBA00023157"/>
    </source>
</evidence>
<dbReference type="InterPro" id="IPR050488">
    <property type="entry name" value="Ig_Fc_receptor"/>
</dbReference>
<evidence type="ECO:0000256" key="1">
    <source>
        <dbReference type="ARBA" id="ARBA00022729"/>
    </source>
</evidence>
<dbReference type="Pfam" id="PF13927">
    <property type="entry name" value="Ig_3"/>
    <property type="match status" value="2"/>
</dbReference>
<proteinExistence type="predicted"/>
<name>A0AAY3ZTZ2_9TELE</name>
<evidence type="ECO:0000313" key="5">
    <source>
        <dbReference type="Ensembl" id="ENSDCDP00010000097.1"/>
    </source>
</evidence>
<protein>
    <recommendedName>
        <fullName evidence="4">Ig-like domain-containing protein</fullName>
    </recommendedName>
</protein>
<feature type="domain" description="Ig-like" evidence="4">
    <location>
        <begin position="192"/>
        <end position="281"/>
    </location>
</feature>
<dbReference type="PROSITE" id="PS50835">
    <property type="entry name" value="IG_LIKE"/>
    <property type="match status" value="3"/>
</dbReference>
<dbReference type="Proteomes" id="UP000694580">
    <property type="component" value="Chromosome 1"/>
</dbReference>
<dbReference type="InterPro" id="IPR007110">
    <property type="entry name" value="Ig-like_dom"/>
</dbReference>
<keyword evidence="1" id="KW-0732">Signal</keyword>
<dbReference type="FunFam" id="2.60.40.10:FF:001607">
    <property type="entry name" value="Leukocyte immune-type receptor TS32.15 L2.5a"/>
    <property type="match status" value="1"/>
</dbReference>
<accession>A0AAY3ZTZ2</accession>
<dbReference type="InterPro" id="IPR013783">
    <property type="entry name" value="Ig-like_fold"/>
</dbReference>
<organism evidence="5 6">
    <name type="scientific">Denticeps clupeoides</name>
    <name type="common">denticle herring</name>
    <dbReference type="NCBI Taxonomy" id="299321"/>
    <lineage>
        <taxon>Eukaryota</taxon>
        <taxon>Metazoa</taxon>
        <taxon>Chordata</taxon>
        <taxon>Craniata</taxon>
        <taxon>Vertebrata</taxon>
        <taxon>Euteleostomi</taxon>
        <taxon>Actinopterygii</taxon>
        <taxon>Neopterygii</taxon>
        <taxon>Teleostei</taxon>
        <taxon>Clupei</taxon>
        <taxon>Clupeiformes</taxon>
        <taxon>Denticipitoidei</taxon>
        <taxon>Denticipitidae</taxon>
        <taxon>Denticeps</taxon>
    </lineage>
</organism>
<dbReference type="GO" id="GO:0004888">
    <property type="term" value="F:transmembrane signaling receptor activity"/>
    <property type="evidence" value="ECO:0007669"/>
    <property type="project" value="TreeGrafter"/>
</dbReference>
<dbReference type="GO" id="GO:0009897">
    <property type="term" value="C:external side of plasma membrane"/>
    <property type="evidence" value="ECO:0007669"/>
    <property type="project" value="TreeGrafter"/>
</dbReference>
<dbReference type="GO" id="GO:0006955">
    <property type="term" value="P:immune response"/>
    <property type="evidence" value="ECO:0007669"/>
    <property type="project" value="TreeGrafter"/>
</dbReference>
<evidence type="ECO:0000256" key="3">
    <source>
        <dbReference type="SAM" id="MobiDB-lite"/>
    </source>
</evidence>
<dbReference type="Gene3D" id="2.60.40.10">
    <property type="entry name" value="Immunoglobulins"/>
    <property type="match status" value="3"/>
</dbReference>
<keyword evidence="2" id="KW-1015">Disulfide bond</keyword>
<dbReference type="InterPro" id="IPR003598">
    <property type="entry name" value="Ig_sub2"/>
</dbReference>
<dbReference type="GeneTree" id="ENSGT00940000162700"/>
<dbReference type="SMART" id="SM00408">
    <property type="entry name" value="IGc2"/>
    <property type="match status" value="3"/>
</dbReference>
<dbReference type="GO" id="GO:0007166">
    <property type="term" value="P:cell surface receptor signaling pathway"/>
    <property type="evidence" value="ECO:0007669"/>
    <property type="project" value="TreeGrafter"/>
</dbReference>
<dbReference type="InterPro" id="IPR003599">
    <property type="entry name" value="Ig_sub"/>
</dbReference>
<dbReference type="SUPFAM" id="SSF48726">
    <property type="entry name" value="Immunoglobulin"/>
    <property type="match status" value="3"/>
</dbReference>
<reference evidence="5" key="3">
    <citation type="submission" date="2025-09" db="UniProtKB">
        <authorList>
            <consortium name="Ensembl"/>
        </authorList>
    </citation>
    <scope>IDENTIFICATION</scope>
</reference>
<feature type="domain" description="Ig-like" evidence="4">
    <location>
        <begin position="6"/>
        <end position="93"/>
    </location>
</feature>
<dbReference type="InterPro" id="IPR036179">
    <property type="entry name" value="Ig-like_dom_sf"/>
</dbReference>
<evidence type="ECO:0000259" key="4">
    <source>
        <dbReference type="PROSITE" id="PS50835"/>
    </source>
</evidence>
<evidence type="ECO:0000313" key="6">
    <source>
        <dbReference type="Proteomes" id="UP000694580"/>
    </source>
</evidence>
<reference evidence="5" key="2">
    <citation type="submission" date="2025-08" db="UniProtKB">
        <authorList>
            <consortium name="Ensembl"/>
        </authorList>
    </citation>
    <scope>IDENTIFICATION</scope>
</reference>
<reference evidence="5 6" key="1">
    <citation type="submission" date="2020-06" db="EMBL/GenBank/DDBJ databases">
        <authorList>
            <consortium name="Wellcome Sanger Institute Data Sharing"/>
        </authorList>
    </citation>
    <scope>NUCLEOTIDE SEQUENCE [LARGE SCALE GENOMIC DNA]</scope>
</reference>
<dbReference type="PANTHER" id="PTHR11481:SF112">
    <property type="entry name" value="FC RECEPTOR-LIKE PROTEIN 4-RELATED"/>
    <property type="match status" value="1"/>
</dbReference>
<dbReference type="Pfam" id="PF13895">
    <property type="entry name" value="Ig_2"/>
    <property type="match status" value="1"/>
</dbReference>
<feature type="domain" description="Ig-like" evidence="4">
    <location>
        <begin position="100"/>
        <end position="183"/>
    </location>
</feature>
<sequence length="337" mass="38248">TERKKAIVTLKPKWTKLFKGDSVLLRCDVEGEVSSDWEYIWYKDEEELHPYKSWSENSEYHIGPADEAHSGDYACVGMRKTDSVFSHMSDTITLTVSGEPKAVLIRRPNWAQVFGGENVIFRCDIQGELPSDWKYTWRKDGQKVNSEQEYRISPANESHSGDYTCRGTRKSDSQNSRTSEAISLSVLALPTPAVTVAPQSPVYTGETITLKCVLEISSGWSFKWFKGSSQNALPPSDHYSRAGDTLTILGASESDQDEYWCQGYIWNMSISSFISQSLNLTITSESLSTFILLDHILSFMFSEVMSCFILETCLEKCHKMFNNLDLHQIHFKLIKAH</sequence>